<evidence type="ECO:0000256" key="1">
    <source>
        <dbReference type="ARBA" id="ARBA00022679"/>
    </source>
</evidence>
<protein>
    <submittedName>
        <fullName evidence="5">Choline kinase</fullName>
    </submittedName>
</protein>
<evidence type="ECO:0000256" key="3">
    <source>
        <dbReference type="ARBA" id="ARBA00022842"/>
    </source>
</evidence>
<dbReference type="PANTHER" id="PTHR43584:SF8">
    <property type="entry name" value="N-ACETYLMURAMATE ALPHA-1-PHOSPHATE URIDYLYLTRANSFERASE"/>
    <property type="match status" value="1"/>
</dbReference>
<feature type="domain" description="MobA-like NTP transferase" evidence="4">
    <location>
        <begin position="6"/>
        <end position="110"/>
    </location>
</feature>
<name>A0A1I4JQ18_9RHOB</name>
<keyword evidence="5" id="KW-0418">Kinase</keyword>
<dbReference type="GO" id="GO:0016779">
    <property type="term" value="F:nucleotidyltransferase activity"/>
    <property type="evidence" value="ECO:0007669"/>
    <property type="project" value="UniProtKB-KW"/>
</dbReference>
<dbReference type="AlphaFoldDB" id="A0A1I4JQ18"/>
<dbReference type="GO" id="GO:0016301">
    <property type="term" value="F:kinase activity"/>
    <property type="evidence" value="ECO:0007669"/>
    <property type="project" value="UniProtKB-KW"/>
</dbReference>
<dbReference type="PANTHER" id="PTHR43584">
    <property type="entry name" value="NUCLEOTIDYL TRANSFERASE"/>
    <property type="match status" value="1"/>
</dbReference>
<organism evidence="5 6">
    <name type="scientific">Shimia aestuarii</name>
    <dbReference type="NCBI Taxonomy" id="254406"/>
    <lineage>
        <taxon>Bacteria</taxon>
        <taxon>Pseudomonadati</taxon>
        <taxon>Pseudomonadota</taxon>
        <taxon>Alphaproteobacteria</taxon>
        <taxon>Rhodobacterales</taxon>
        <taxon>Roseobacteraceae</taxon>
    </lineage>
</organism>
<gene>
    <name evidence="5" type="ORF">SAMN04488042_1011105</name>
</gene>
<dbReference type="SUPFAM" id="SSF53448">
    <property type="entry name" value="Nucleotide-diphospho-sugar transferases"/>
    <property type="match status" value="1"/>
</dbReference>
<keyword evidence="3" id="KW-0460">Magnesium</keyword>
<dbReference type="InterPro" id="IPR029044">
    <property type="entry name" value="Nucleotide-diphossugar_trans"/>
</dbReference>
<dbReference type="InterPro" id="IPR050065">
    <property type="entry name" value="GlmU-like"/>
</dbReference>
<sequence>MADLSALILAAGRGVRMGPRGRLTPKGLLAIDGVPLVARSVALLQGRGIKSVRIVTGHLEDQYRAAFDGHAGVELIHNPLYDQTGSLQSLMTGLEGLDGHVVLLESDVIYEARALSPVAAGETRLIVSGETNATDEVYVWSRPGVNGTPAFDTMSKNINAQPQPHFGELMGITCFAAPEVARLRDAGKAVLAQDPKADYEEAVIELARETDIEAVLLDDLAWTEIDNETMFARAMNTVWPIILERDGQGG</sequence>
<keyword evidence="6" id="KW-1185">Reference proteome</keyword>
<evidence type="ECO:0000259" key="4">
    <source>
        <dbReference type="Pfam" id="PF12804"/>
    </source>
</evidence>
<keyword evidence="2" id="KW-0548">Nucleotidyltransferase</keyword>
<keyword evidence="1" id="KW-0808">Transferase</keyword>
<dbReference type="CDD" id="cd02523">
    <property type="entry name" value="PC_cytidylyltransferase"/>
    <property type="match status" value="1"/>
</dbReference>
<dbReference type="Pfam" id="PF12804">
    <property type="entry name" value="NTP_transf_3"/>
    <property type="match status" value="1"/>
</dbReference>
<dbReference type="Proteomes" id="UP000199144">
    <property type="component" value="Unassembled WGS sequence"/>
</dbReference>
<dbReference type="InterPro" id="IPR025877">
    <property type="entry name" value="MobA-like_NTP_Trfase"/>
</dbReference>
<accession>A0A1I4JQ18</accession>
<dbReference type="EMBL" id="FOTQ01000001">
    <property type="protein sequence ID" value="SFL68206.1"/>
    <property type="molecule type" value="Genomic_DNA"/>
</dbReference>
<dbReference type="RefSeq" id="WP_093091610.1">
    <property type="nucleotide sequence ID" value="NZ_FOTQ01000001.1"/>
</dbReference>
<dbReference type="Gene3D" id="3.90.550.10">
    <property type="entry name" value="Spore Coat Polysaccharide Biosynthesis Protein SpsA, Chain A"/>
    <property type="match status" value="1"/>
</dbReference>
<evidence type="ECO:0000313" key="6">
    <source>
        <dbReference type="Proteomes" id="UP000199144"/>
    </source>
</evidence>
<dbReference type="STRING" id="254406.SAMN04488042_1011105"/>
<evidence type="ECO:0000256" key="2">
    <source>
        <dbReference type="ARBA" id="ARBA00022695"/>
    </source>
</evidence>
<proteinExistence type="predicted"/>
<dbReference type="OrthoDB" id="9814110at2"/>
<evidence type="ECO:0000313" key="5">
    <source>
        <dbReference type="EMBL" id="SFL68206.1"/>
    </source>
</evidence>
<reference evidence="5 6" key="1">
    <citation type="submission" date="2016-10" db="EMBL/GenBank/DDBJ databases">
        <authorList>
            <person name="de Groot N.N."/>
        </authorList>
    </citation>
    <scope>NUCLEOTIDE SEQUENCE [LARGE SCALE GENOMIC DNA]</scope>
    <source>
        <strain evidence="5 6">DSM 15283</strain>
    </source>
</reference>